<organism evidence="2 3">
    <name type="scientific">Novosphingobium pentaromativorans</name>
    <dbReference type="NCBI Taxonomy" id="205844"/>
    <lineage>
        <taxon>Bacteria</taxon>
        <taxon>Pseudomonadati</taxon>
        <taxon>Pseudomonadota</taxon>
        <taxon>Alphaproteobacteria</taxon>
        <taxon>Sphingomonadales</taxon>
        <taxon>Sphingomonadaceae</taxon>
        <taxon>Novosphingobium</taxon>
    </lineage>
</organism>
<name>A0A2W5NXP8_9SPHN</name>
<keyword evidence="1" id="KW-0732">Signal</keyword>
<dbReference type="Proteomes" id="UP000249082">
    <property type="component" value="Unassembled WGS sequence"/>
</dbReference>
<evidence type="ECO:0000256" key="1">
    <source>
        <dbReference type="SAM" id="SignalP"/>
    </source>
</evidence>
<evidence type="ECO:0000313" key="3">
    <source>
        <dbReference type="Proteomes" id="UP000249082"/>
    </source>
</evidence>
<feature type="signal peptide" evidence="1">
    <location>
        <begin position="1"/>
        <end position="23"/>
    </location>
</feature>
<sequence>MKKVMLCTAGGIFGLCCAAPAQATDGAASLYLLGSGGPGAAVMPPVEGIFYDKTIYVYDGDAGRSREFPLNGRVVAGLDATIVADFETLLFVPSTKFLGGTLAVGAIMPLGAPMLDVEAVLTRPGGPALSASRRDSTLTVGDPVGLVMMGWHGEKFHVQVSSMVNVPVGHYREGQLANLSFHRWAADGSLALSWHDTKSGWDISGKAGYTYNGKNRTTDYDSGNEFHAEAAVEKAFSPAFSLGVQGYYLKQVTGDRGPLGPFKGEAVGVGGTAALNVTMGRSPATFRARVLQEVDTTNRLKGTSFWLDFSIPLKMNIPAQ</sequence>
<dbReference type="AlphaFoldDB" id="A0A2W5NXP8"/>
<feature type="chain" id="PRO_5016056208" evidence="1">
    <location>
        <begin position="24"/>
        <end position="320"/>
    </location>
</feature>
<proteinExistence type="predicted"/>
<protein>
    <submittedName>
        <fullName evidence="2">Transporter</fullName>
    </submittedName>
</protein>
<evidence type="ECO:0000313" key="2">
    <source>
        <dbReference type="EMBL" id="PZQ56689.1"/>
    </source>
</evidence>
<dbReference type="EMBL" id="QFPX01000003">
    <property type="protein sequence ID" value="PZQ56689.1"/>
    <property type="molecule type" value="Genomic_DNA"/>
</dbReference>
<dbReference type="Pfam" id="PF13557">
    <property type="entry name" value="Phenol_MetA_deg"/>
    <property type="match status" value="1"/>
</dbReference>
<reference evidence="2 3" key="1">
    <citation type="submission" date="2017-08" db="EMBL/GenBank/DDBJ databases">
        <title>Infants hospitalized years apart are colonized by the same room-sourced microbial strains.</title>
        <authorList>
            <person name="Brooks B."/>
            <person name="Olm M.R."/>
            <person name="Firek B.A."/>
            <person name="Baker R."/>
            <person name="Thomas B.C."/>
            <person name="Morowitz M.J."/>
            <person name="Banfield J.F."/>
        </authorList>
    </citation>
    <scope>NUCLEOTIDE SEQUENCE [LARGE SCALE GENOMIC DNA]</scope>
    <source>
        <strain evidence="2">S2_005_002_R2_33</strain>
    </source>
</reference>
<gene>
    <name evidence="2" type="ORF">DI555_04935</name>
</gene>
<comment type="caution">
    <text evidence="2">The sequence shown here is derived from an EMBL/GenBank/DDBJ whole genome shotgun (WGS) entry which is preliminary data.</text>
</comment>
<accession>A0A2W5NXP8</accession>
<dbReference type="InterPro" id="IPR025737">
    <property type="entry name" value="FApF"/>
</dbReference>